<accession>A0ACB8FPF7</accession>
<proteinExistence type="predicted"/>
<keyword evidence="2" id="KW-1185">Reference proteome</keyword>
<name>A0ACB8FPF7_9SAUR</name>
<evidence type="ECO:0000313" key="2">
    <source>
        <dbReference type="Proteomes" id="UP000827872"/>
    </source>
</evidence>
<gene>
    <name evidence="1" type="ORF">K3G42_019233</name>
</gene>
<dbReference type="EMBL" id="CM037619">
    <property type="protein sequence ID" value="KAH8007252.1"/>
    <property type="molecule type" value="Genomic_DNA"/>
</dbReference>
<dbReference type="Proteomes" id="UP000827872">
    <property type="component" value="Linkage Group LG06"/>
</dbReference>
<evidence type="ECO:0000313" key="1">
    <source>
        <dbReference type="EMBL" id="KAH8007252.1"/>
    </source>
</evidence>
<organism evidence="1 2">
    <name type="scientific">Sphaerodactylus townsendi</name>
    <dbReference type="NCBI Taxonomy" id="933632"/>
    <lineage>
        <taxon>Eukaryota</taxon>
        <taxon>Metazoa</taxon>
        <taxon>Chordata</taxon>
        <taxon>Craniata</taxon>
        <taxon>Vertebrata</taxon>
        <taxon>Euteleostomi</taxon>
        <taxon>Lepidosauria</taxon>
        <taxon>Squamata</taxon>
        <taxon>Bifurcata</taxon>
        <taxon>Gekkota</taxon>
        <taxon>Sphaerodactylidae</taxon>
        <taxon>Sphaerodactylus</taxon>
    </lineage>
</organism>
<comment type="caution">
    <text evidence="1">The sequence shown here is derived from an EMBL/GenBank/DDBJ whole genome shotgun (WGS) entry which is preliminary data.</text>
</comment>
<protein>
    <submittedName>
        <fullName evidence="1">Uncharacterized protein</fullName>
    </submittedName>
</protein>
<reference evidence="1" key="1">
    <citation type="submission" date="2021-08" db="EMBL/GenBank/DDBJ databases">
        <title>The first chromosome-level gecko genome reveals the dynamic sex chromosomes of Neotropical dwarf geckos (Sphaerodactylidae: Sphaerodactylus).</title>
        <authorList>
            <person name="Pinto B.J."/>
            <person name="Keating S.E."/>
            <person name="Gamble T."/>
        </authorList>
    </citation>
    <scope>NUCLEOTIDE SEQUENCE</scope>
    <source>
        <strain evidence="1">TG3544</strain>
    </source>
</reference>
<sequence length="76" mass="8082">MPSMNPDGFEEASPSCYPLKGRYNKNGADLTGIFLMASPVSIAMIQTRDSSSAMDWIKTEDILSSANLHGGSLVAS</sequence>